<dbReference type="GO" id="GO:0046872">
    <property type="term" value="F:metal ion binding"/>
    <property type="evidence" value="ECO:0007669"/>
    <property type="project" value="UniProtKB-KW"/>
</dbReference>
<keyword evidence="8" id="KW-0862">Zinc</keyword>
<dbReference type="InterPro" id="IPR029463">
    <property type="entry name" value="Lys_MEP"/>
</dbReference>
<gene>
    <name evidence="11" type="ORF">BDV29DRAFT_195601</name>
</gene>
<keyword evidence="7" id="KW-0378">Hydrolase</keyword>
<protein>
    <recommendedName>
        <fullName evidence="10">Lysine-specific metallo-endopeptidase domain-containing protein</fullName>
    </recommendedName>
</protein>
<dbReference type="Pfam" id="PF14521">
    <property type="entry name" value="Aspzincin_M35"/>
    <property type="match status" value="1"/>
</dbReference>
<comment type="similarity">
    <text evidence="3">Belongs to the peptidase M35 family.</text>
</comment>
<keyword evidence="4" id="KW-0964">Secreted</keyword>
<dbReference type="Gene3D" id="3.40.390.10">
    <property type="entry name" value="Collagenase (Catalytic Domain)"/>
    <property type="match status" value="1"/>
</dbReference>
<keyword evidence="6" id="KW-0479">Metal-binding</keyword>
<dbReference type="EMBL" id="ML732388">
    <property type="protein sequence ID" value="KAB8068513.1"/>
    <property type="molecule type" value="Genomic_DNA"/>
</dbReference>
<comment type="subcellular location">
    <subcellularLocation>
        <location evidence="2">Secreted</location>
    </subcellularLocation>
</comment>
<reference evidence="11 12" key="1">
    <citation type="submission" date="2019-04" db="EMBL/GenBank/DDBJ databases">
        <title>Friends and foes A comparative genomics study of 23 Aspergillus species from section Flavi.</title>
        <authorList>
            <consortium name="DOE Joint Genome Institute"/>
            <person name="Kjaerbolling I."/>
            <person name="Vesth T."/>
            <person name="Frisvad J.C."/>
            <person name="Nybo J.L."/>
            <person name="Theobald S."/>
            <person name="Kildgaard S."/>
            <person name="Isbrandt T."/>
            <person name="Kuo A."/>
            <person name="Sato A."/>
            <person name="Lyhne E.K."/>
            <person name="Kogle M.E."/>
            <person name="Wiebenga A."/>
            <person name="Kun R.S."/>
            <person name="Lubbers R.J."/>
            <person name="Makela M.R."/>
            <person name="Barry K."/>
            <person name="Chovatia M."/>
            <person name="Clum A."/>
            <person name="Daum C."/>
            <person name="Haridas S."/>
            <person name="He G."/>
            <person name="LaButti K."/>
            <person name="Lipzen A."/>
            <person name="Mondo S."/>
            <person name="Riley R."/>
            <person name="Salamov A."/>
            <person name="Simmons B.A."/>
            <person name="Magnuson J.K."/>
            <person name="Henrissat B."/>
            <person name="Mortensen U.H."/>
            <person name="Larsen T.O."/>
            <person name="Devries R.P."/>
            <person name="Grigoriev I.V."/>
            <person name="Machida M."/>
            <person name="Baker S.E."/>
            <person name="Andersen M.R."/>
        </authorList>
    </citation>
    <scope>NUCLEOTIDE SEQUENCE [LARGE SCALE GENOMIC DNA]</scope>
    <source>
        <strain evidence="11 12">CBS 151.66</strain>
    </source>
</reference>
<sequence>MVPCNDPNWKSSIPQIFQQYINTVDIFLLPLCLTTLASAGTVKERATFVECIDSEKQMAQAATFFKTTDSTSTNHMTEILDKIAQESSQQGSGLSGAFTQTGYASTDGYRGRVNTCPAYYQLPQVSDDCSVLAQRMSSLHELSHTKGVLGFKVYGYTNILNLDTQTALKNAESYAFFSKCEFLFFPGGPVG</sequence>
<dbReference type="GO" id="GO:0006508">
    <property type="term" value="P:proteolysis"/>
    <property type="evidence" value="ECO:0007669"/>
    <property type="project" value="UniProtKB-KW"/>
</dbReference>
<dbReference type="OrthoDB" id="412874at2759"/>
<organism evidence="11 12">
    <name type="scientific">Aspergillus leporis</name>
    <dbReference type="NCBI Taxonomy" id="41062"/>
    <lineage>
        <taxon>Eukaryota</taxon>
        <taxon>Fungi</taxon>
        <taxon>Dikarya</taxon>
        <taxon>Ascomycota</taxon>
        <taxon>Pezizomycotina</taxon>
        <taxon>Eurotiomycetes</taxon>
        <taxon>Eurotiomycetidae</taxon>
        <taxon>Eurotiales</taxon>
        <taxon>Aspergillaceae</taxon>
        <taxon>Aspergillus</taxon>
        <taxon>Aspergillus subgen. Circumdati</taxon>
    </lineage>
</organism>
<evidence type="ECO:0000256" key="5">
    <source>
        <dbReference type="ARBA" id="ARBA00022670"/>
    </source>
</evidence>
<keyword evidence="9" id="KW-0482">Metalloprotease</keyword>
<evidence type="ECO:0000256" key="7">
    <source>
        <dbReference type="ARBA" id="ARBA00022801"/>
    </source>
</evidence>
<dbReference type="GO" id="GO:0005576">
    <property type="term" value="C:extracellular region"/>
    <property type="evidence" value="ECO:0007669"/>
    <property type="project" value="UniProtKB-SubCell"/>
</dbReference>
<feature type="domain" description="Lysine-specific metallo-endopeptidase" evidence="10">
    <location>
        <begin position="55"/>
        <end position="178"/>
    </location>
</feature>
<dbReference type="InterPro" id="IPR024079">
    <property type="entry name" value="MetalloPept_cat_dom_sf"/>
</dbReference>
<proteinExistence type="inferred from homology"/>
<evidence type="ECO:0000256" key="2">
    <source>
        <dbReference type="ARBA" id="ARBA00004613"/>
    </source>
</evidence>
<evidence type="ECO:0000259" key="10">
    <source>
        <dbReference type="Pfam" id="PF14521"/>
    </source>
</evidence>
<keyword evidence="5" id="KW-0645">Protease</keyword>
<evidence type="ECO:0000256" key="1">
    <source>
        <dbReference type="ARBA" id="ARBA00001947"/>
    </source>
</evidence>
<accession>A0A5N5WJ74</accession>
<evidence type="ECO:0000256" key="9">
    <source>
        <dbReference type="ARBA" id="ARBA00023049"/>
    </source>
</evidence>
<evidence type="ECO:0000256" key="8">
    <source>
        <dbReference type="ARBA" id="ARBA00022833"/>
    </source>
</evidence>
<dbReference type="SUPFAM" id="SSF55486">
    <property type="entry name" value="Metalloproteases ('zincins'), catalytic domain"/>
    <property type="match status" value="1"/>
</dbReference>
<evidence type="ECO:0000313" key="12">
    <source>
        <dbReference type="Proteomes" id="UP000326565"/>
    </source>
</evidence>
<evidence type="ECO:0000256" key="6">
    <source>
        <dbReference type="ARBA" id="ARBA00022723"/>
    </source>
</evidence>
<dbReference type="AlphaFoldDB" id="A0A5N5WJ74"/>
<comment type="cofactor">
    <cofactor evidence="1">
        <name>Zn(2+)</name>
        <dbReference type="ChEBI" id="CHEBI:29105"/>
    </cofactor>
</comment>
<dbReference type="PANTHER" id="PTHR37016:SF7">
    <property type="entry name" value="NEUTRAL PROTEASE 2"/>
    <property type="match status" value="1"/>
</dbReference>
<evidence type="ECO:0000256" key="3">
    <source>
        <dbReference type="ARBA" id="ARBA00010279"/>
    </source>
</evidence>
<dbReference type="Proteomes" id="UP000326565">
    <property type="component" value="Unassembled WGS sequence"/>
</dbReference>
<dbReference type="GO" id="GO:0004222">
    <property type="term" value="F:metalloendopeptidase activity"/>
    <property type="evidence" value="ECO:0007669"/>
    <property type="project" value="InterPro"/>
</dbReference>
<dbReference type="PANTHER" id="PTHR37016">
    <property type="match status" value="1"/>
</dbReference>
<dbReference type="InterPro" id="IPR050414">
    <property type="entry name" value="Fungal_M35_metalloproteases"/>
</dbReference>
<keyword evidence="12" id="KW-1185">Reference proteome</keyword>
<name>A0A5N5WJ74_9EURO</name>
<evidence type="ECO:0000256" key="4">
    <source>
        <dbReference type="ARBA" id="ARBA00022525"/>
    </source>
</evidence>
<evidence type="ECO:0000313" key="11">
    <source>
        <dbReference type="EMBL" id="KAB8068513.1"/>
    </source>
</evidence>